<dbReference type="PANTHER" id="PTHR21683:SF18">
    <property type="entry name" value="COILED-COIL DOMAIN-CONTAINING PROTEIN 42 HOMOLOG"/>
    <property type="match status" value="1"/>
</dbReference>
<dbReference type="PANTHER" id="PTHR21683">
    <property type="entry name" value="COILED-COIL DOMAIN-CONTAINING PROTEIN 42 LIKE-2-LIKE-RELATED"/>
    <property type="match status" value="1"/>
</dbReference>
<keyword evidence="1 2" id="KW-0175">Coiled coil</keyword>
<evidence type="ECO:0000259" key="3">
    <source>
        <dbReference type="Pfam" id="PF13863"/>
    </source>
</evidence>
<reference evidence="4" key="1">
    <citation type="submission" date="2022-03" db="EMBL/GenBank/DDBJ databases">
        <authorList>
            <person name="Alioto T."/>
            <person name="Alioto T."/>
            <person name="Gomez Garrido J."/>
        </authorList>
    </citation>
    <scope>NUCLEOTIDE SEQUENCE</scope>
</reference>
<dbReference type="EMBL" id="CAKOES020000417">
    <property type="protein sequence ID" value="CAH2330262.1"/>
    <property type="molecule type" value="Genomic_DNA"/>
</dbReference>
<evidence type="ECO:0000256" key="2">
    <source>
        <dbReference type="SAM" id="Coils"/>
    </source>
</evidence>
<keyword evidence="5" id="KW-1185">Reference proteome</keyword>
<evidence type="ECO:0000256" key="1">
    <source>
        <dbReference type="ARBA" id="ARBA00023054"/>
    </source>
</evidence>
<proteinExistence type="predicted"/>
<name>A0AAD1WV18_PELCU</name>
<evidence type="ECO:0000313" key="5">
    <source>
        <dbReference type="Proteomes" id="UP001295444"/>
    </source>
</evidence>
<dbReference type="Proteomes" id="UP001295444">
    <property type="component" value="Unassembled WGS sequence"/>
</dbReference>
<protein>
    <submittedName>
        <fullName evidence="4">Coiled-coil domain-containing 42 homolog</fullName>
    </submittedName>
</protein>
<dbReference type="InterPro" id="IPR051147">
    <property type="entry name" value="CFAP_domain-containing"/>
</dbReference>
<feature type="domain" description="DUF4200" evidence="3">
    <location>
        <begin position="70"/>
        <end position="186"/>
    </location>
</feature>
<comment type="caution">
    <text evidence="4">The sequence shown here is derived from an EMBL/GenBank/DDBJ whole genome shotgun (WGS) entry which is preliminary data.</text>
</comment>
<dbReference type="InterPro" id="IPR025252">
    <property type="entry name" value="DUF4200"/>
</dbReference>
<dbReference type="GO" id="GO:0005856">
    <property type="term" value="C:cytoskeleton"/>
    <property type="evidence" value="ECO:0007669"/>
    <property type="project" value="UniProtKB-ARBA"/>
</dbReference>
<accession>A0AAD1WV18</accession>
<feature type="coiled-coil region" evidence="2">
    <location>
        <begin position="69"/>
        <end position="100"/>
    </location>
</feature>
<sequence>MTDGGQVQHIGDNPKYELNVNARGRNIFVTQLEDGRNEEEETFTQPPVIKEIPGRISETTSSTLQKTLILKKEVEYDQVSQELQNKRQEFEERMLVLDVRRQELAEKQLQCSDQAVKFDKFLKDSDAKRRRAIVKYQTDSRQNELRKIEIEELARQLEIHRIRQLKLHEMVKKNKIYEDFLLKMVDIVPENYLEYGMDSPVKAIIRRHETLSLTNESLINNLTAVADEQENKQHLLDMLQRSHDTSMLVFT</sequence>
<gene>
    <name evidence="4" type="ORF">PECUL_23A042833</name>
</gene>
<dbReference type="Pfam" id="PF13863">
    <property type="entry name" value="DUF4200"/>
    <property type="match status" value="1"/>
</dbReference>
<organism evidence="4 5">
    <name type="scientific">Pelobates cultripes</name>
    <name type="common">Western spadefoot toad</name>
    <dbReference type="NCBI Taxonomy" id="61616"/>
    <lineage>
        <taxon>Eukaryota</taxon>
        <taxon>Metazoa</taxon>
        <taxon>Chordata</taxon>
        <taxon>Craniata</taxon>
        <taxon>Vertebrata</taxon>
        <taxon>Euteleostomi</taxon>
        <taxon>Amphibia</taxon>
        <taxon>Batrachia</taxon>
        <taxon>Anura</taxon>
        <taxon>Pelobatoidea</taxon>
        <taxon>Pelobatidae</taxon>
        <taxon>Pelobates</taxon>
    </lineage>
</organism>
<evidence type="ECO:0000313" key="4">
    <source>
        <dbReference type="EMBL" id="CAH2330262.1"/>
    </source>
</evidence>
<dbReference type="AlphaFoldDB" id="A0AAD1WV18"/>